<keyword evidence="1" id="KW-0677">Repeat</keyword>
<evidence type="ECO:0000256" key="1">
    <source>
        <dbReference type="ARBA" id="ARBA00022737"/>
    </source>
</evidence>
<evidence type="ECO:0000256" key="2">
    <source>
        <dbReference type="ARBA" id="ARBA00023043"/>
    </source>
</evidence>
<keyword evidence="2" id="KW-0040">ANK repeat</keyword>
<keyword evidence="4" id="KW-1185">Reference proteome</keyword>
<dbReference type="InterPro" id="IPR036770">
    <property type="entry name" value="Ankyrin_rpt-contain_sf"/>
</dbReference>
<evidence type="ECO:0000313" key="3">
    <source>
        <dbReference type="EMBL" id="CAG9983392.1"/>
    </source>
</evidence>
<name>A0A9N9UB56_9HYPO</name>
<dbReference type="AlphaFoldDB" id="A0A9N9UB56"/>
<proteinExistence type="predicted"/>
<organism evidence="3 4">
    <name type="scientific">Clonostachys byssicola</name>
    <dbReference type="NCBI Taxonomy" id="160290"/>
    <lineage>
        <taxon>Eukaryota</taxon>
        <taxon>Fungi</taxon>
        <taxon>Dikarya</taxon>
        <taxon>Ascomycota</taxon>
        <taxon>Pezizomycotina</taxon>
        <taxon>Sordariomycetes</taxon>
        <taxon>Hypocreomycetidae</taxon>
        <taxon>Hypocreales</taxon>
        <taxon>Bionectriaceae</taxon>
        <taxon>Clonostachys</taxon>
    </lineage>
</organism>
<dbReference type="EMBL" id="CABFNO020001361">
    <property type="protein sequence ID" value="CAG9983392.1"/>
    <property type="molecule type" value="Genomic_DNA"/>
</dbReference>
<dbReference type="SUPFAM" id="SSF48403">
    <property type="entry name" value="Ankyrin repeat"/>
    <property type="match status" value="1"/>
</dbReference>
<sequence>MSAFGTLPHEIAIAIGEMCTWPTSSEEPFLLKHLAALTRTSRWLYNFFNATLYHKNLRQGEPLDSCVLWAAENGCLGTIKIAVSLGADLNADGTKEESDYYKRDERTGERKSFSTPLKRAIRNQHDDIVYCLLDMGVKIDRGPVAWTGTCALDIASHYHTSDKVALALVRKGALQLTPDWYNGLRKLADGKVKVVQALLDVCRNTCDLADGLRCGMDLDNYDIVNWGLQNPLADVSASTYGPSTVLHYAMRQPIRENSLRIFELLLARPESSVNLVDDDGCTLLHEATSTGNSDALNVGLAARGSCWNAPSTS</sequence>
<dbReference type="SMART" id="SM00248">
    <property type="entry name" value="ANK"/>
    <property type="match status" value="4"/>
</dbReference>
<evidence type="ECO:0000313" key="4">
    <source>
        <dbReference type="Proteomes" id="UP000754883"/>
    </source>
</evidence>
<dbReference type="InterPro" id="IPR050745">
    <property type="entry name" value="Multifunctional_regulatory"/>
</dbReference>
<dbReference type="PANTHER" id="PTHR24189:SF50">
    <property type="entry name" value="ANKYRIN REPEAT AND SOCS BOX PROTEIN 2"/>
    <property type="match status" value="1"/>
</dbReference>
<reference evidence="3" key="1">
    <citation type="submission" date="2021-10" db="EMBL/GenBank/DDBJ databases">
        <authorList>
            <person name="Piombo E."/>
        </authorList>
    </citation>
    <scope>NUCLEOTIDE SEQUENCE</scope>
</reference>
<dbReference type="InterPro" id="IPR002110">
    <property type="entry name" value="Ankyrin_rpt"/>
</dbReference>
<feature type="non-terminal residue" evidence="3">
    <location>
        <position position="313"/>
    </location>
</feature>
<dbReference type="PANTHER" id="PTHR24189">
    <property type="entry name" value="MYOTROPHIN"/>
    <property type="match status" value="1"/>
</dbReference>
<comment type="caution">
    <text evidence="3">The sequence shown here is derived from an EMBL/GenBank/DDBJ whole genome shotgun (WGS) entry which is preliminary data.</text>
</comment>
<dbReference type="Gene3D" id="1.25.40.20">
    <property type="entry name" value="Ankyrin repeat-containing domain"/>
    <property type="match status" value="2"/>
</dbReference>
<protein>
    <recommendedName>
        <fullName evidence="5">Ankyrin</fullName>
    </recommendedName>
</protein>
<dbReference type="OrthoDB" id="5145878at2759"/>
<gene>
    <name evidence="3" type="ORF">CBYS24578_00010394</name>
</gene>
<evidence type="ECO:0008006" key="5">
    <source>
        <dbReference type="Google" id="ProtNLM"/>
    </source>
</evidence>
<dbReference type="Proteomes" id="UP000754883">
    <property type="component" value="Unassembled WGS sequence"/>
</dbReference>
<accession>A0A9N9UB56</accession>